<feature type="binding site" evidence="10">
    <location>
        <position position="9"/>
    </location>
    <ligand>
        <name>Mg(2+)</name>
        <dbReference type="ChEBI" id="CHEBI:18420"/>
    </ligand>
</feature>
<evidence type="ECO:0000256" key="2">
    <source>
        <dbReference type="ARBA" id="ARBA00022679"/>
    </source>
</evidence>
<feature type="domain" description="4'-phosphopantetheinyl transferase" evidence="11">
    <location>
        <begin position="5"/>
        <end position="115"/>
    </location>
</feature>
<evidence type="ECO:0000259" key="11">
    <source>
        <dbReference type="Pfam" id="PF01648"/>
    </source>
</evidence>
<keyword evidence="4 10" id="KW-0276">Fatty acid metabolism</keyword>
<accession>A0A0K2BL94</accession>
<dbReference type="OrthoDB" id="517356at2"/>
<dbReference type="NCBIfam" id="TIGR00516">
    <property type="entry name" value="acpS"/>
    <property type="match status" value="1"/>
</dbReference>
<comment type="cofactor">
    <cofactor evidence="10">
        <name>Mg(2+)</name>
        <dbReference type="ChEBI" id="CHEBI:18420"/>
    </cofactor>
</comment>
<dbReference type="Gene3D" id="3.90.470.20">
    <property type="entry name" value="4'-phosphopantetheinyl transferase domain"/>
    <property type="match status" value="1"/>
</dbReference>
<dbReference type="GO" id="GO:0000287">
    <property type="term" value="F:magnesium ion binding"/>
    <property type="evidence" value="ECO:0007669"/>
    <property type="project" value="UniProtKB-UniRule"/>
</dbReference>
<keyword evidence="5 10" id="KW-0460">Magnesium</keyword>
<feature type="binding site" evidence="10">
    <location>
        <position position="58"/>
    </location>
    <ligand>
        <name>Mg(2+)</name>
        <dbReference type="ChEBI" id="CHEBI:18420"/>
    </ligand>
</feature>
<dbReference type="AlphaFoldDB" id="A0A0K2BL94"/>
<dbReference type="Proteomes" id="UP000056466">
    <property type="component" value="Chromosome"/>
</dbReference>
<dbReference type="Pfam" id="PF01648">
    <property type="entry name" value="ACPS"/>
    <property type="match status" value="1"/>
</dbReference>
<evidence type="ECO:0000256" key="7">
    <source>
        <dbReference type="ARBA" id="ARBA00023160"/>
    </source>
</evidence>
<evidence type="ECO:0000256" key="1">
    <source>
        <dbReference type="ARBA" id="ARBA00022516"/>
    </source>
</evidence>
<dbReference type="InterPro" id="IPR004568">
    <property type="entry name" value="Ppantetheine-prot_Trfase_dom"/>
</dbReference>
<evidence type="ECO:0000256" key="9">
    <source>
        <dbReference type="ARBA" id="ARBA00054726"/>
    </source>
</evidence>
<keyword evidence="3 10" id="KW-0479">Metal-binding</keyword>
<organism evidence="12 13">
    <name type="scientific">Candidatus Palibaumannia cicadellinicola</name>
    <dbReference type="NCBI Taxonomy" id="186490"/>
    <lineage>
        <taxon>Bacteria</taxon>
        <taxon>Pseudomonadati</taxon>
        <taxon>Pseudomonadota</taxon>
        <taxon>Gammaproteobacteria</taxon>
        <taxon>Candidatus Palibaumannia</taxon>
    </lineage>
</organism>
<comment type="subcellular location">
    <subcellularLocation>
        <location evidence="10">Cytoplasm</location>
    </subcellularLocation>
</comment>
<proteinExistence type="inferred from homology"/>
<dbReference type="RefSeq" id="WP_053096733.1">
    <property type="nucleotide sequence ID" value="NZ_CP011787.1"/>
</dbReference>
<dbReference type="EMBL" id="CP011787">
    <property type="protein sequence ID" value="AKZ65828.1"/>
    <property type="molecule type" value="Genomic_DNA"/>
</dbReference>
<sequence length="126" mass="14218">MAIIGIGTDIIEISRIESVLISYGERFVSRILSTVELQQYRKHNQQVRFLAKRFAVKEAASKALGTGICHGLAFIQFEVLNNKLGKPELRLHKQAAQLAAKLGVTNMHVTLADERNYTYAMVIFER</sequence>
<dbReference type="GO" id="GO:0005737">
    <property type="term" value="C:cytoplasm"/>
    <property type="evidence" value="ECO:0007669"/>
    <property type="project" value="UniProtKB-SubCell"/>
</dbReference>
<evidence type="ECO:0000256" key="6">
    <source>
        <dbReference type="ARBA" id="ARBA00023098"/>
    </source>
</evidence>
<dbReference type="FunFam" id="3.90.470.20:FF:000001">
    <property type="entry name" value="Holo-[acyl-carrier-protein] synthase"/>
    <property type="match status" value="1"/>
</dbReference>
<dbReference type="InterPro" id="IPR037143">
    <property type="entry name" value="4-PPantetheinyl_Trfase_dom_sf"/>
</dbReference>
<dbReference type="NCBIfam" id="TIGR00556">
    <property type="entry name" value="pantethn_trn"/>
    <property type="match status" value="1"/>
</dbReference>
<comment type="catalytic activity">
    <reaction evidence="8 10">
        <text>apo-[ACP] + CoA = holo-[ACP] + adenosine 3',5'-bisphosphate + H(+)</text>
        <dbReference type="Rhea" id="RHEA:12068"/>
        <dbReference type="Rhea" id="RHEA-COMP:9685"/>
        <dbReference type="Rhea" id="RHEA-COMP:9690"/>
        <dbReference type="ChEBI" id="CHEBI:15378"/>
        <dbReference type="ChEBI" id="CHEBI:29999"/>
        <dbReference type="ChEBI" id="CHEBI:57287"/>
        <dbReference type="ChEBI" id="CHEBI:58343"/>
        <dbReference type="ChEBI" id="CHEBI:64479"/>
        <dbReference type="EC" id="2.7.8.7"/>
    </reaction>
</comment>
<dbReference type="EC" id="2.7.8.7" evidence="10"/>
<comment type="similarity">
    <text evidence="10">Belongs to the P-Pant transferase superfamily. AcpS family.</text>
</comment>
<keyword evidence="6 10" id="KW-0443">Lipid metabolism</keyword>
<evidence type="ECO:0000256" key="8">
    <source>
        <dbReference type="ARBA" id="ARBA00050875"/>
    </source>
</evidence>
<dbReference type="GO" id="GO:0008897">
    <property type="term" value="F:holo-[acyl-carrier-protein] synthase activity"/>
    <property type="evidence" value="ECO:0007669"/>
    <property type="project" value="UniProtKB-UniRule"/>
</dbReference>
<name>A0A0K2BL94_9GAMM</name>
<evidence type="ECO:0000256" key="4">
    <source>
        <dbReference type="ARBA" id="ARBA00022832"/>
    </source>
</evidence>
<evidence type="ECO:0000256" key="10">
    <source>
        <dbReference type="HAMAP-Rule" id="MF_00101"/>
    </source>
</evidence>
<keyword evidence="13" id="KW-1185">Reference proteome</keyword>
<keyword evidence="1 10" id="KW-0444">Lipid biosynthesis</keyword>
<gene>
    <name evidence="10 12" type="primary">acpS</name>
    <name evidence="12" type="ORF">AB162_226</name>
</gene>
<dbReference type="GO" id="GO:0006633">
    <property type="term" value="P:fatty acid biosynthetic process"/>
    <property type="evidence" value="ECO:0007669"/>
    <property type="project" value="UniProtKB-UniRule"/>
</dbReference>
<keyword evidence="2 10" id="KW-0808">Transferase</keyword>
<evidence type="ECO:0000313" key="13">
    <source>
        <dbReference type="Proteomes" id="UP000056466"/>
    </source>
</evidence>
<protein>
    <recommendedName>
        <fullName evidence="10">Holo-[acyl-carrier-protein] synthase</fullName>
        <shortName evidence="10">Holo-ACP synthase</shortName>
        <ecNumber evidence="10">2.7.8.7</ecNumber>
    </recommendedName>
    <alternativeName>
        <fullName evidence="10">4'-phosphopantetheinyl transferase AcpS</fullName>
    </alternativeName>
</protein>
<evidence type="ECO:0000256" key="5">
    <source>
        <dbReference type="ARBA" id="ARBA00022842"/>
    </source>
</evidence>
<dbReference type="SUPFAM" id="SSF56214">
    <property type="entry name" value="4'-phosphopantetheinyl transferase"/>
    <property type="match status" value="1"/>
</dbReference>
<dbReference type="KEGG" id="bcig:AB162_226"/>
<keyword evidence="7 10" id="KW-0275">Fatty acid biosynthesis</keyword>
<comment type="function">
    <text evidence="9">Transfers the 4'-phosphopantetheine moiety from coenzyme A to the 'Ser-36' of acyl-carrier-protein.</text>
</comment>
<dbReference type="InterPro" id="IPR008278">
    <property type="entry name" value="4-PPantetheinyl_Trfase_dom"/>
</dbReference>
<reference evidence="12 13" key="1">
    <citation type="submission" date="2015-06" db="EMBL/GenBank/DDBJ databases">
        <title>Lineage-specific patterns of genome deterioration in obligate symbionts.</title>
        <authorList>
            <person name="Bennett G.M."/>
            <person name="McCutcheon J.P."/>
            <person name="McDonald B.R."/>
            <person name="Moran N.A."/>
        </authorList>
    </citation>
    <scope>NUCLEOTIDE SEQUENCE [LARGE SCALE GENOMIC DNA]</scope>
    <source>
        <strain evidence="12 13">B-GSS</strain>
    </source>
</reference>
<keyword evidence="10" id="KW-0963">Cytoplasm</keyword>
<dbReference type="PATRIC" id="fig|186490.8.peg.214"/>
<evidence type="ECO:0000256" key="3">
    <source>
        <dbReference type="ARBA" id="ARBA00022723"/>
    </source>
</evidence>
<evidence type="ECO:0000313" key="12">
    <source>
        <dbReference type="EMBL" id="AKZ65828.1"/>
    </source>
</evidence>
<comment type="function">
    <text evidence="10">Transfers the 4'-phosphopantetheine moiety from coenzyme A to a Ser of acyl-carrier-protein.</text>
</comment>
<dbReference type="InterPro" id="IPR002582">
    <property type="entry name" value="ACPS"/>
</dbReference>
<dbReference type="HAMAP" id="MF_00101">
    <property type="entry name" value="AcpS"/>
    <property type="match status" value="1"/>
</dbReference>